<dbReference type="RefSeq" id="WP_309905897.1">
    <property type="nucleotide sequence ID" value="NZ_JAVDRF010000012.1"/>
</dbReference>
<keyword evidence="3" id="KW-0645">Protease</keyword>
<evidence type="ECO:0000313" key="4">
    <source>
        <dbReference type="Proteomes" id="UP001184230"/>
    </source>
</evidence>
<reference evidence="3 4" key="1">
    <citation type="submission" date="2023-07" db="EMBL/GenBank/DDBJ databases">
        <title>Sorghum-associated microbial communities from plants grown in Nebraska, USA.</title>
        <authorList>
            <person name="Schachtman D."/>
        </authorList>
    </citation>
    <scope>NUCLEOTIDE SEQUENCE [LARGE SCALE GENOMIC DNA]</scope>
    <source>
        <strain evidence="3 4">DS1781</strain>
    </source>
</reference>
<dbReference type="Proteomes" id="UP001184230">
    <property type="component" value="Unassembled WGS sequence"/>
</dbReference>
<keyword evidence="3" id="KW-0378">Hydrolase</keyword>
<organism evidence="3 4">
    <name type="scientific">Variovorax soli</name>
    <dbReference type="NCBI Taxonomy" id="376815"/>
    <lineage>
        <taxon>Bacteria</taxon>
        <taxon>Pseudomonadati</taxon>
        <taxon>Pseudomonadota</taxon>
        <taxon>Betaproteobacteria</taxon>
        <taxon>Burkholderiales</taxon>
        <taxon>Comamonadaceae</taxon>
        <taxon>Variovorax</taxon>
    </lineage>
</organism>
<sequence length="140" mass="15359">MHKSYQRFFAWTFVLAIALAVGLVWIELAFPPSPAPPPTTLPAAPAGEFDLHELRLLLTVAALIAAFVSLAGLIVAAPLAWLDRRKARARASLELALKRQDHINWMAAEHAPTRPPKARRAPMAGRHRHGPAARRIHGAH</sequence>
<evidence type="ECO:0000256" key="2">
    <source>
        <dbReference type="SAM" id="Phobius"/>
    </source>
</evidence>
<name>A0ABU1NJZ2_9BURK</name>
<evidence type="ECO:0000256" key="1">
    <source>
        <dbReference type="SAM" id="MobiDB-lite"/>
    </source>
</evidence>
<dbReference type="EMBL" id="JAVDRF010000012">
    <property type="protein sequence ID" value="MDR6538779.1"/>
    <property type="molecule type" value="Genomic_DNA"/>
</dbReference>
<feature type="transmembrane region" description="Helical" evidence="2">
    <location>
        <begin position="56"/>
        <end position="82"/>
    </location>
</feature>
<keyword evidence="2" id="KW-0472">Membrane</keyword>
<dbReference type="GO" id="GO:0008233">
    <property type="term" value="F:peptidase activity"/>
    <property type="evidence" value="ECO:0007669"/>
    <property type="project" value="UniProtKB-KW"/>
</dbReference>
<feature type="transmembrane region" description="Helical" evidence="2">
    <location>
        <begin position="7"/>
        <end position="26"/>
    </location>
</feature>
<dbReference type="GO" id="GO:0006508">
    <property type="term" value="P:proteolysis"/>
    <property type="evidence" value="ECO:0007669"/>
    <property type="project" value="UniProtKB-KW"/>
</dbReference>
<keyword evidence="2" id="KW-0812">Transmembrane</keyword>
<keyword evidence="4" id="KW-1185">Reference proteome</keyword>
<accession>A0ABU1NJZ2</accession>
<protein>
    <submittedName>
        <fullName evidence="3">Membrane associated rhomboid family serine protease</fullName>
    </submittedName>
</protein>
<feature type="region of interest" description="Disordered" evidence="1">
    <location>
        <begin position="111"/>
        <end position="140"/>
    </location>
</feature>
<evidence type="ECO:0000313" key="3">
    <source>
        <dbReference type="EMBL" id="MDR6538779.1"/>
    </source>
</evidence>
<gene>
    <name evidence="3" type="ORF">J2739_004572</name>
</gene>
<keyword evidence="2" id="KW-1133">Transmembrane helix</keyword>
<feature type="compositionally biased region" description="Basic residues" evidence="1">
    <location>
        <begin position="116"/>
        <end position="140"/>
    </location>
</feature>
<comment type="caution">
    <text evidence="3">The sequence shown here is derived from an EMBL/GenBank/DDBJ whole genome shotgun (WGS) entry which is preliminary data.</text>
</comment>
<proteinExistence type="predicted"/>